<sequence>MDVGPATLGRASNGNAPSRCGRDLIHRHDAGMLSFLWSHSSRFVIHGSPSFWSYQYNNNTVCGALYHRYVRIKEASEQDNP</sequence>
<dbReference type="Proteomes" id="UP000076727">
    <property type="component" value="Unassembled WGS sequence"/>
</dbReference>
<evidence type="ECO:0000313" key="1">
    <source>
        <dbReference type="EMBL" id="KZT67988.1"/>
    </source>
</evidence>
<name>A0A165PB33_9APHY</name>
<keyword evidence="2" id="KW-1185">Reference proteome</keyword>
<accession>A0A165PB33</accession>
<dbReference type="EMBL" id="KV429071">
    <property type="protein sequence ID" value="KZT67988.1"/>
    <property type="molecule type" value="Genomic_DNA"/>
</dbReference>
<proteinExistence type="predicted"/>
<dbReference type="AlphaFoldDB" id="A0A165PB33"/>
<protein>
    <submittedName>
        <fullName evidence="1">Uncharacterized protein</fullName>
    </submittedName>
</protein>
<evidence type="ECO:0000313" key="2">
    <source>
        <dbReference type="Proteomes" id="UP000076727"/>
    </source>
</evidence>
<reference evidence="1 2" key="1">
    <citation type="journal article" date="2016" name="Mol. Biol. Evol.">
        <title>Comparative Genomics of Early-Diverging Mushroom-Forming Fungi Provides Insights into the Origins of Lignocellulose Decay Capabilities.</title>
        <authorList>
            <person name="Nagy L.G."/>
            <person name="Riley R."/>
            <person name="Tritt A."/>
            <person name="Adam C."/>
            <person name="Daum C."/>
            <person name="Floudas D."/>
            <person name="Sun H."/>
            <person name="Yadav J.S."/>
            <person name="Pangilinan J."/>
            <person name="Larsson K.H."/>
            <person name="Matsuura K."/>
            <person name="Barry K."/>
            <person name="Labutti K."/>
            <person name="Kuo R."/>
            <person name="Ohm R.A."/>
            <person name="Bhattacharya S.S."/>
            <person name="Shirouzu T."/>
            <person name="Yoshinaga Y."/>
            <person name="Martin F.M."/>
            <person name="Grigoriev I.V."/>
            <person name="Hibbett D.S."/>
        </authorList>
    </citation>
    <scope>NUCLEOTIDE SEQUENCE [LARGE SCALE GENOMIC DNA]</scope>
    <source>
        <strain evidence="1 2">L-15889</strain>
    </source>
</reference>
<organism evidence="1 2">
    <name type="scientific">Daedalea quercina L-15889</name>
    <dbReference type="NCBI Taxonomy" id="1314783"/>
    <lineage>
        <taxon>Eukaryota</taxon>
        <taxon>Fungi</taxon>
        <taxon>Dikarya</taxon>
        <taxon>Basidiomycota</taxon>
        <taxon>Agaricomycotina</taxon>
        <taxon>Agaricomycetes</taxon>
        <taxon>Polyporales</taxon>
        <taxon>Fomitopsis</taxon>
    </lineage>
</organism>
<gene>
    <name evidence="1" type="ORF">DAEQUDRAFT_370333</name>
</gene>